<evidence type="ECO:0000313" key="1">
    <source>
        <dbReference type="EMBL" id="CAK7208895.1"/>
    </source>
</evidence>
<protein>
    <submittedName>
        <fullName evidence="1">Uncharacterized protein</fullName>
    </submittedName>
</protein>
<accession>A0ABP0ANT0</accession>
<comment type="caution">
    <text evidence="1">The sequence shown here is derived from an EMBL/GenBank/DDBJ whole genome shotgun (WGS) entry which is preliminary data.</text>
</comment>
<sequence length="225" mass="25132">MRPAVRLACRSRTHEFTGALECLATDLDSHITLTARDWAHTGVYIAIVNSCAYLNYGGDGNVLITVLRDAMYRSATESDNMAKAEPQPASQDTAMADTGNTWVVPAPRRGVRKASDAPAVADPEILKVIEPVQELVSQTDRTVFARVGDPNCQGYIHVRLVWMLCMARLPEGMVYVEQAFPWQELVVTLNNMVITCEAIDRIEQDVFMHPQVDKKAEEEQKIREI</sequence>
<keyword evidence="2" id="KW-1185">Reference proteome</keyword>
<organism evidence="1 2">
    <name type="scientific">Sporothrix curviconia</name>
    <dbReference type="NCBI Taxonomy" id="1260050"/>
    <lineage>
        <taxon>Eukaryota</taxon>
        <taxon>Fungi</taxon>
        <taxon>Dikarya</taxon>
        <taxon>Ascomycota</taxon>
        <taxon>Pezizomycotina</taxon>
        <taxon>Sordariomycetes</taxon>
        <taxon>Sordariomycetidae</taxon>
        <taxon>Ophiostomatales</taxon>
        <taxon>Ophiostomataceae</taxon>
        <taxon>Sporothrix</taxon>
    </lineage>
</organism>
<gene>
    <name evidence="1" type="ORF">SCUCBS95973_000268</name>
</gene>
<evidence type="ECO:0000313" key="2">
    <source>
        <dbReference type="Proteomes" id="UP001642405"/>
    </source>
</evidence>
<dbReference type="EMBL" id="CAWUHB010000001">
    <property type="protein sequence ID" value="CAK7208895.1"/>
    <property type="molecule type" value="Genomic_DNA"/>
</dbReference>
<dbReference type="Proteomes" id="UP001642405">
    <property type="component" value="Unassembled WGS sequence"/>
</dbReference>
<name>A0ABP0ANT0_9PEZI</name>
<reference evidence="1 2" key="1">
    <citation type="submission" date="2024-01" db="EMBL/GenBank/DDBJ databases">
        <authorList>
            <person name="Allen C."/>
            <person name="Tagirdzhanova G."/>
        </authorList>
    </citation>
    <scope>NUCLEOTIDE SEQUENCE [LARGE SCALE GENOMIC DNA]</scope>
</reference>
<proteinExistence type="predicted"/>